<dbReference type="RefSeq" id="XP_040714270.1">
    <property type="nucleotide sequence ID" value="XM_040854382.1"/>
</dbReference>
<dbReference type="InParanoid" id="A0A1Y2DTG2"/>
<dbReference type="GeneID" id="63770594"/>
<reference evidence="1 2" key="1">
    <citation type="submission" date="2016-07" db="EMBL/GenBank/DDBJ databases">
        <title>Pervasive Adenine N6-methylation of Active Genes in Fungi.</title>
        <authorList>
            <consortium name="DOE Joint Genome Institute"/>
            <person name="Mondo S.J."/>
            <person name="Dannebaum R.O."/>
            <person name="Kuo R.C."/>
            <person name="Labutti K."/>
            <person name="Haridas S."/>
            <person name="Kuo A."/>
            <person name="Salamov A."/>
            <person name="Ahrendt S.R."/>
            <person name="Lipzen A."/>
            <person name="Sullivan W."/>
            <person name="Andreopoulos W.B."/>
            <person name="Clum A."/>
            <person name="Lindquist E."/>
            <person name="Daum C."/>
            <person name="Ramamoorthy G.K."/>
            <person name="Gryganskyi A."/>
            <person name="Culley D."/>
            <person name="Magnuson J.K."/>
            <person name="James T.Y."/>
            <person name="O'Malley M.A."/>
            <person name="Stajich J.E."/>
            <person name="Spatafora J.W."/>
            <person name="Visel A."/>
            <person name="Grigoriev I.V."/>
        </authorList>
    </citation>
    <scope>NUCLEOTIDE SEQUENCE [LARGE SCALE GENOMIC DNA]</scope>
    <source>
        <strain evidence="1 2">CBS 129021</strain>
    </source>
</reference>
<protein>
    <submittedName>
        <fullName evidence="1">Uncharacterized protein</fullName>
    </submittedName>
</protein>
<sequence>MSALEIPTLDQVHHGYHYDCHYTQPYPDTRCPDVNYFGTWVPTDPQVKTGEICGRGNQDEMAHTRMVLAASLRLLFKNENLDDEARRRKEEKSKIWDKKALEFRLSPEFQRNLQYMRDRRAMTARMDTAPCDGALHTIGAWPLWNMPMDNAGIFNGGIRSRPHPNAFMFNNLSAGEKDRKLSVLTETGTLDALVDTGSSTSCATLEVLRDHFPSAYLVQCNEEIIESLPFHAPSLSAKWRARIRVKIVDYHGKGWDFTLDVLVYEDLPAALLFGSHFLRSSQLHVR</sequence>
<proteinExistence type="predicted"/>
<comment type="caution">
    <text evidence="1">The sequence shown here is derived from an EMBL/GenBank/DDBJ whole genome shotgun (WGS) entry which is preliminary data.</text>
</comment>
<evidence type="ECO:0000313" key="1">
    <source>
        <dbReference type="EMBL" id="ORY62434.1"/>
    </source>
</evidence>
<keyword evidence="2" id="KW-1185">Reference proteome</keyword>
<accession>A0A1Y2DTG2</accession>
<name>A0A1Y2DTG2_9PEZI</name>
<dbReference type="Proteomes" id="UP000193689">
    <property type="component" value="Unassembled WGS sequence"/>
</dbReference>
<organism evidence="1 2">
    <name type="scientific">Pseudomassariella vexata</name>
    <dbReference type="NCBI Taxonomy" id="1141098"/>
    <lineage>
        <taxon>Eukaryota</taxon>
        <taxon>Fungi</taxon>
        <taxon>Dikarya</taxon>
        <taxon>Ascomycota</taxon>
        <taxon>Pezizomycotina</taxon>
        <taxon>Sordariomycetes</taxon>
        <taxon>Xylariomycetidae</taxon>
        <taxon>Amphisphaeriales</taxon>
        <taxon>Pseudomassariaceae</taxon>
        <taxon>Pseudomassariella</taxon>
    </lineage>
</organism>
<dbReference type="EMBL" id="MCFJ01000009">
    <property type="protein sequence ID" value="ORY62434.1"/>
    <property type="molecule type" value="Genomic_DNA"/>
</dbReference>
<dbReference type="AlphaFoldDB" id="A0A1Y2DTG2"/>
<gene>
    <name evidence="1" type="ORF">BCR38DRAFT_239728</name>
</gene>
<evidence type="ECO:0000313" key="2">
    <source>
        <dbReference type="Proteomes" id="UP000193689"/>
    </source>
</evidence>